<keyword evidence="9" id="KW-0812">Transmembrane</keyword>
<dbReference type="InterPro" id="IPR050351">
    <property type="entry name" value="BphY/WalK/GraS-like"/>
</dbReference>
<dbReference type="InterPro" id="IPR004358">
    <property type="entry name" value="Sig_transdc_His_kin-like_C"/>
</dbReference>
<keyword evidence="9" id="KW-1133">Transmembrane helix</keyword>
<evidence type="ECO:0000256" key="1">
    <source>
        <dbReference type="ARBA" id="ARBA00000085"/>
    </source>
</evidence>
<protein>
    <recommendedName>
        <fullName evidence="2">histidine kinase</fullName>
        <ecNumber evidence="2">2.7.13.3</ecNumber>
    </recommendedName>
</protein>
<dbReference type="Pfam" id="PF00512">
    <property type="entry name" value="HisKA"/>
    <property type="match status" value="1"/>
</dbReference>
<dbReference type="SMART" id="SM00387">
    <property type="entry name" value="HATPase_c"/>
    <property type="match status" value="1"/>
</dbReference>
<dbReference type="GO" id="GO:0000155">
    <property type="term" value="F:phosphorelay sensor kinase activity"/>
    <property type="evidence" value="ECO:0007669"/>
    <property type="project" value="InterPro"/>
</dbReference>
<feature type="transmembrane region" description="Helical" evidence="9">
    <location>
        <begin position="234"/>
        <end position="252"/>
    </location>
</feature>
<dbReference type="SMART" id="SM00388">
    <property type="entry name" value="HisKA"/>
    <property type="match status" value="1"/>
</dbReference>
<name>Q5H2H5_XANOR</name>
<dbReference type="PRINTS" id="PR00344">
    <property type="entry name" value="BCTRLSENSOR"/>
</dbReference>
<sequence length="642" mass="70190">MSPRPCRTGRGCRTRQAAVLTGIRGNSCVTVGKGNDRCVQRRPPERHVMGRERAAYCGRPRRAAQNSPGLAAPSPRVRTAGQYAHAPCIPPHLPILAARSSGEIGLESITSFIARIQSAPQRELYFFSLYRVLVAGLIAALVFSPLSDAIPEPRYPRLAPVVAIGYLCMAIPLLFWGRSERRLTATVLCAVVADILAATLATHALPGASAGIAMMLLFNVAAAAILLRLRYGMSIAVLAGTAIVLEYLWTLLEGGGATRPVAELAMFATSYVAVAFICEQIASRARRNQVLAEERGAQVANLYEINELIIRRMRTGVLVVDTHNRISLANEAALALLGDGDPRHAPADLSLVALTPELARRLQRWRSGWRQEEAPLQLGADRPEVQPRFVRLLADSDLVLVFLDDATVVSRRAESLTLSAMGRFSASLAHEIRNPLTAICYASQLLEESPDIGDADRRLLQIIHQQCQRTNGIVESVLALARRERATPDNLDLATFVRRFVVEYRQTLSMETDILEASIQGSSVHALVDPKHLHQILTALVHNALKYGRVMDEPARVKLRVERLERMAVIDVMDRGPGIPKAVAAQLFRPFYTTSEHGTGLGLYIAQELCRANQAQLEYVSIPCGGACFRISLQGPNGLFGK</sequence>
<dbReference type="Gene3D" id="3.30.565.10">
    <property type="entry name" value="Histidine kinase-like ATPase, C-terminal domain"/>
    <property type="match status" value="1"/>
</dbReference>
<keyword evidence="12" id="KW-1185">Reference proteome</keyword>
<reference evidence="11 12" key="1">
    <citation type="journal article" date="2005" name="Nucleic Acids Res.">
        <title>The genome sequence of Xanthomonas oryzae pathovar oryzae KACC10331, the bacterial blight pathogen of rice.</title>
        <authorList>
            <person name="Lee B.M."/>
            <person name="Park Y.J."/>
            <person name="Park D.S."/>
            <person name="Kang H.W."/>
            <person name="Kim J.G."/>
            <person name="Song E.S."/>
            <person name="Park I.C."/>
            <person name="Yoon U.H."/>
            <person name="Hahn J.H."/>
            <person name="Koo B.S."/>
            <person name="Lee G.B."/>
            <person name="Kim H."/>
            <person name="Park H.S."/>
            <person name="Yoon K.O."/>
            <person name="Kim J.H."/>
            <person name="Jung C.H."/>
            <person name="Koh N.H."/>
            <person name="Seo J.S."/>
            <person name="Go S.J."/>
        </authorList>
    </citation>
    <scope>NUCLEOTIDE SEQUENCE [LARGE SCALE GENOMIC DNA]</scope>
    <source>
        <strain evidence="12">KACC10331 / KXO85</strain>
    </source>
</reference>
<evidence type="ECO:0000256" key="5">
    <source>
        <dbReference type="ARBA" id="ARBA00022741"/>
    </source>
</evidence>
<keyword evidence="3" id="KW-0597">Phosphoprotein</keyword>
<dbReference type="Pfam" id="PF02518">
    <property type="entry name" value="HATPase_c"/>
    <property type="match status" value="1"/>
</dbReference>
<dbReference type="PROSITE" id="PS50109">
    <property type="entry name" value="HIS_KIN"/>
    <property type="match status" value="1"/>
</dbReference>
<comment type="catalytic activity">
    <reaction evidence="1">
        <text>ATP + protein L-histidine = ADP + protein N-phospho-L-histidine.</text>
        <dbReference type="EC" id="2.7.13.3"/>
    </reaction>
</comment>
<dbReference type="HOGENOM" id="CLU_000445_114_39_6"/>
<evidence type="ECO:0000256" key="3">
    <source>
        <dbReference type="ARBA" id="ARBA00022553"/>
    </source>
</evidence>
<proteinExistence type="predicted"/>
<evidence type="ECO:0000256" key="4">
    <source>
        <dbReference type="ARBA" id="ARBA00022679"/>
    </source>
</evidence>
<dbReference type="InterPro" id="IPR005467">
    <property type="entry name" value="His_kinase_dom"/>
</dbReference>
<feature type="transmembrane region" description="Helical" evidence="9">
    <location>
        <begin position="158"/>
        <end position="176"/>
    </location>
</feature>
<dbReference type="GO" id="GO:0030295">
    <property type="term" value="F:protein kinase activator activity"/>
    <property type="evidence" value="ECO:0007669"/>
    <property type="project" value="TreeGrafter"/>
</dbReference>
<evidence type="ECO:0000256" key="9">
    <source>
        <dbReference type="SAM" id="Phobius"/>
    </source>
</evidence>
<dbReference type="InterPro" id="IPR003661">
    <property type="entry name" value="HisK_dim/P_dom"/>
</dbReference>
<evidence type="ECO:0000256" key="7">
    <source>
        <dbReference type="ARBA" id="ARBA00022840"/>
    </source>
</evidence>
<feature type="transmembrane region" description="Helical" evidence="9">
    <location>
        <begin position="208"/>
        <end position="227"/>
    </location>
</feature>
<dbReference type="Proteomes" id="UP000006735">
    <property type="component" value="Chromosome"/>
</dbReference>
<dbReference type="AlphaFoldDB" id="Q5H2H5"/>
<dbReference type="Pfam" id="PF25323">
    <property type="entry name" value="6TM_PilS"/>
    <property type="match status" value="1"/>
</dbReference>
<evidence type="ECO:0000259" key="10">
    <source>
        <dbReference type="PROSITE" id="PS50109"/>
    </source>
</evidence>
<dbReference type="Gene3D" id="1.10.287.130">
    <property type="match status" value="1"/>
</dbReference>
<accession>Q5H2H5</accession>
<dbReference type="GO" id="GO:0007234">
    <property type="term" value="P:osmosensory signaling via phosphorelay pathway"/>
    <property type="evidence" value="ECO:0007669"/>
    <property type="project" value="TreeGrafter"/>
</dbReference>
<dbReference type="PANTHER" id="PTHR42878">
    <property type="entry name" value="TWO-COMPONENT HISTIDINE KINASE"/>
    <property type="match status" value="1"/>
</dbReference>
<keyword evidence="7" id="KW-0067">ATP-binding</keyword>
<dbReference type="EMBL" id="AE013598">
    <property type="protein sequence ID" value="AAW74846.1"/>
    <property type="molecule type" value="Genomic_DNA"/>
</dbReference>
<dbReference type="KEGG" id="xoo:XOO1592"/>
<dbReference type="SUPFAM" id="SSF47384">
    <property type="entry name" value="Homodimeric domain of signal transducing histidine kinase"/>
    <property type="match status" value="1"/>
</dbReference>
<dbReference type="EC" id="2.7.13.3" evidence="2"/>
<feature type="transmembrane region" description="Helical" evidence="9">
    <location>
        <begin position="183"/>
        <end position="202"/>
    </location>
</feature>
<evidence type="ECO:0000256" key="8">
    <source>
        <dbReference type="ARBA" id="ARBA00023012"/>
    </source>
</evidence>
<keyword evidence="8" id="KW-0902">Two-component regulatory system</keyword>
<dbReference type="SUPFAM" id="SSF55874">
    <property type="entry name" value="ATPase domain of HSP90 chaperone/DNA topoisomerase II/histidine kinase"/>
    <property type="match status" value="1"/>
</dbReference>
<gene>
    <name evidence="11" type="primary">pilS</name>
    <name evidence="11" type="ordered locus">XOO1592</name>
</gene>
<evidence type="ECO:0000313" key="11">
    <source>
        <dbReference type="EMBL" id="AAW74846.1"/>
    </source>
</evidence>
<dbReference type="InterPro" id="IPR036097">
    <property type="entry name" value="HisK_dim/P_sf"/>
</dbReference>
<keyword evidence="9" id="KW-0472">Membrane</keyword>
<dbReference type="InterPro" id="IPR036890">
    <property type="entry name" value="HATPase_C_sf"/>
</dbReference>
<feature type="transmembrane region" description="Helical" evidence="9">
    <location>
        <begin position="124"/>
        <end position="146"/>
    </location>
</feature>
<dbReference type="STRING" id="291331.XOO1592"/>
<dbReference type="InterPro" id="IPR003594">
    <property type="entry name" value="HATPase_dom"/>
</dbReference>
<feature type="domain" description="Histidine kinase" evidence="10">
    <location>
        <begin position="427"/>
        <end position="637"/>
    </location>
</feature>
<organism evidence="11 12">
    <name type="scientific">Xanthomonas oryzae pv. oryzae (strain KACC10331 / KXO85)</name>
    <dbReference type="NCBI Taxonomy" id="291331"/>
    <lineage>
        <taxon>Bacteria</taxon>
        <taxon>Pseudomonadati</taxon>
        <taxon>Pseudomonadota</taxon>
        <taxon>Gammaproteobacteria</taxon>
        <taxon>Lysobacterales</taxon>
        <taxon>Lysobacteraceae</taxon>
        <taxon>Xanthomonas</taxon>
    </lineage>
</organism>
<keyword evidence="5" id="KW-0547">Nucleotide-binding</keyword>
<evidence type="ECO:0000313" key="12">
    <source>
        <dbReference type="Proteomes" id="UP000006735"/>
    </source>
</evidence>
<dbReference type="CDD" id="cd00075">
    <property type="entry name" value="HATPase"/>
    <property type="match status" value="1"/>
</dbReference>
<keyword evidence="4" id="KW-0808">Transferase</keyword>
<dbReference type="PANTHER" id="PTHR42878:SF7">
    <property type="entry name" value="SENSOR HISTIDINE KINASE GLRK"/>
    <property type="match status" value="1"/>
</dbReference>
<dbReference type="GO" id="GO:0005524">
    <property type="term" value="F:ATP binding"/>
    <property type="evidence" value="ECO:0007669"/>
    <property type="project" value="UniProtKB-KW"/>
</dbReference>
<dbReference type="GO" id="GO:0000156">
    <property type="term" value="F:phosphorelay response regulator activity"/>
    <property type="evidence" value="ECO:0007669"/>
    <property type="project" value="TreeGrafter"/>
</dbReference>
<evidence type="ECO:0000256" key="2">
    <source>
        <dbReference type="ARBA" id="ARBA00012438"/>
    </source>
</evidence>
<evidence type="ECO:0000256" key="6">
    <source>
        <dbReference type="ARBA" id="ARBA00022777"/>
    </source>
</evidence>
<keyword evidence="6" id="KW-0418">Kinase</keyword>
<dbReference type="CDD" id="cd00082">
    <property type="entry name" value="HisKA"/>
    <property type="match status" value="1"/>
</dbReference>